<protein>
    <submittedName>
        <fullName evidence="3">Uncharacterized protein</fullName>
    </submittedName>
</protein>
<sequence>MTKVPSFGNFVFLASLIFLLSAIQHGGQSCANAAPTPSCIGPSCFRGLTNLIRGLPGPRQLPRPGQYPPASSSGSSSGANGCCGFSSRGRRGAMDGVPIYRPHPAPDSMTNQQLKSHQYAPRTGRGFSDGITHPGGPRRNRPISQPPPPRPHQERQPAYSRIL</sequence>
<feature type="chain" id="PRO_5007285063" evidence="2">
    <location>
        <begin position="30"/>
        <end position="163"/>
    </location>
</feature>
<organism evidence="3">
    <name type="scientific">Rhipicephalus appendiculatus</name>
    <name type="common">Brown ear tick</name>
    <dbReference type="NCBI Taxonomy" id="34631"/>
    <lineage>
        <taxon>Eukaryota</taxon>
        <taxon>Metazoa</taxon>
        <taxon>Ecdysozoa</taxon>
        <taxon>Arthropoda</taxon>
        <taxon>Chelicerata</taxon>
        <taxon>Arachnida</taxon>
        <taxon>Acari</taxon>
        <taxon>Parasitiformes</taxon>
        <taxon>Ixodida</taxon>
        <taxon>Ixodoidea</taxon>
        <taxon>Ixodidae</taxon>
        <taxon>Rhipicephalinae</taxon>
        <taxon>Rhipicephalus</taxon>
        <taxon>Rhipicephalus</taxon>
    </lineage>
</organism>
<feature type="compositionally biased region" description="Low complexity" evidence="1">
    <location>
        <begin position="68"/>
        <end position="87"/>
    </location>
</feature>
<name>A0A131YGJ8_RHIAP</name>
<dbReference type="PROSITE" id="PS51257">
    <property type="entry name" value="PROKAR_LIPOPROTEIN"/>
    <property type="match status" value="1"/>
</dbReference>
<feature type="signal peptide" evidence="2">
    <location>
        <begin position="1"/>
        <end position="29"/>
    </location>
</feature>
<dbReference type="AlphaFoldDB" id="A0A131YGJ8"/>
<evidence type="ECO:0000256" key="1">
    <source>
        <dbReference type="SAM" id="MobiDB-lite"/>
    </source>
</evidence>
<keyword evidence="2" id="KW-0732">Signal</keyword>
<accession>A0A131YGJ8</accession>
<evidence type="ECO:0000313" key="3">
    <source>
        <dbReference type="EMBL" id="JAP77206.1"/>
    </source>
</evidence>
<dbReference type="EMBL" id="GEDV01011351">
    <property type="protein sequence ID" value="JAP77206.1"/>
    <property type="molecule type" value="Transcribed_RNA"/>
</dbReference>
<proteinExistence type="predicted"/>
<reference evidence="3" key="1">
    <citation type="journal article" date="2016" name="Ticks Tick Borne Dis.">
        <title>De novo assembly and annotation of the salivary gland transcriptome of Rhipicephalus appendiculatus male and female ticks during blood feeding.</title>
        <authorList>
            <person name="de Castro M.H."/>
            <person name="de Klerk D."/>
            <person name="Pienaar R."/>
            <person name="Latif A.A."/>
            <person name="Rees D.J."/>
            <person name="Mans B.J."/>
        </authorList>
    </citation>
    <scope>NUCLEOTIDE SEQUENCE</scope>
    <source>
        <tissue evidence="3">Salivary glands</tissue>
    </source>
</reference>
<evidence type="ECO:0000256" key="2">
    <source>
        <dbReference type="SAM" id="SignalP"/>
    </source>
</evidence>
<feature type="region of interest" description="Disordered" evidence="1">
    <location>
        <begin position="55"/>
        <end position="163"/>
    </location>
</feature>